<proteinExistence type="predicted"/>
<dbReference type="Proteomes" id="UP001165121">
    <property type="component" value="Unassembled WGS sequence"/>
</dbReference>
<sequence>MPFWLLNIAASMELFTRSPRLVQEVPVLEEKAVFPHGAKDFELIRQHDGAGPATGTKPDDQRAQRSGHAASNEDDEEKSEIPADIEAIIQRADDLFEQGQHAQTREYLKAELPKYPPSVEMVRMSCSRSDE</sequence>
<feature type="region of interest" description="Disordered" evidence="1">
    <location>
        <begin position="43"/>
        <end position="83"/>
    </location>
</feature>
<accession>A0A9W6YN70</accession>
<evidence type="ECO:0000313" key="3">
    <source>
        <dbReference type="Proteomes" id="UP001165121"/>
    </source>
</evidence>
<dbReference type="OrthoDB" id="69711at2759"/>
<evidence type="ECO:0000256" key="1">
    <source>
        <dbReference type="SAM" id="MobiDB-lite"/>
    </source>
</evidence>
<dbReference type="AlphaFoldDB" id="A0A9W6YN70"/>
<keyword evidence="3" id="KW-1185">Reference proteome</keyword>
<name>A0A9W6YN70_9STRA</name>
<dbReference type="EMBL" id="BSXT01018863">
    <property type="protein sequence ID" value="GMG15014.1"/>
    <property type="molecule type" value="Genomic_DNA"/>
</dbReference>
<evidence type="ECO:0000313" key="2">
    <source>
        <dbReference type="EMBL" id="GMG15014.1"/>
    </source>
</evidence>
<gene>
    <name evidence="2" type="ORF">Pfra01_002930500</name>
</gene>
<organism evidence="2 3">
    <name type="scientific">Phytophthora fragariaefolia</name>
    <dbReference type="NCBI Taxonomy" id="1490495"/>
    <lineage>
        <taxon>Eukaryota</taxon>
        <taxon>Sar</taxon>
        <taxon>Stramenopiles</taxon>
        <taxon>Oomycota</taxon>
        <taxon>Peronosporomycetes</taxon>
        <taxon>Peronosporales</taxon>
        <taxon>Peronosporaceae</taxon>
        <taxon>Phytophthora</taxon>
    </lineage>
</organism>
<comment type="caution">
    <text evidence="2">The sequence shown here is derived from an EMBL/GenBank/DDBJ whole genome shotgun (WGS) entry which is preliminary data.</text>
</comment>
<reference evidence="2" key="1">
    <citation type="submission" date="2023-04" db="EMBL/GenBank/DDBJ databases">
        <title>Phytophthora fragariaefolia NBRC 109709.</title>
        <authorList>
            <person name="Ichikawa N."/>
            <person name="Sato H."/>
            <person name="Tonouchi N."/>
        </authorList>
    </citation>
    <scope>NUCLEOTIDE SEQUENCE</scope>
    <source>
        <strain evidence="2">NBRC 109709</strain>
    </source>
</reference>
<protein>
    <submittedName>
        <fullName evidence="2">Unnamed protein product</fullName>
    </submittedName>
</protein>